<reference evidence="2 3" key="1">
    <citation type="submission" date="2020-01" db="EMBL/GenBank/DDBJ databases">
        <title>Draft genome sequence of Aspergillus udagawae IFM 46972.</title>
        <authorList>
            <person name="Takahashi H."/>
            <person name="Yaguchi T."/>
        </authorList>
    </citation>
    <scope>NUCLEOTIDE SEQUENCE [LARGE SCALE GENOMIC DNA]</scope>
    <source>
        <strain evidence="2 3">IFM 46972</strain>
    </source>
</reference>
<proteinExistence type="predicted"/>
<sequence length="425" mass="47101">MPRTLPWLTGHGTSAEDAKSSTRRREVKHEKGSDHGAEETPKAYKSTSRGDKRDFFRSFLQRLRSSDVPQKSFDKDDIYMMVEDEFYAMAQTFTQHLHYAEYVKRKKEAKLQNAAAIKDLARPTDGTTPKSEEMKRKEAAAVLSARQKAGLEKIGGKRPQLDSDKEEDDTDEDDGLAGTSLGYLMTSPRKARSLVGMQGVKSSTRAAAGFAQASGSKRPKTNPGAHIHSSLQAEVEGDDHAADATATEDDDLDVQITKTPTRPTTKKHSIESDLSSPVLRTSSSTPQNTDNDDKGKRPVRVIHRTPPLGTSRRKVSFDDFDELPEPSNPSAPAHGRLKFHTANNTKDRNGSVVNSKKSRLNEVPTFLFGQLFQTPRDIGFNILVNAKSLRARRRAHKFNAQPPDMLLDLVPRGRLALNSLDCVLL</sequence>
<feature type="region of interest" description="Disordered" evidence="1">
    <location>
        <begin position="146"/>
        <end position="184"/>
    </location>
</feature>
<evidence type="ECO:0000313" key="3">
    <source>
        <dbReference type="Proteomes" id="UP000465221"/>
    </source>
</evidence>
<feature type="compositionally biased region" description="Polar residues" evidence="1">
    <location>
        <begin position="272"/>
        <end position="289"/>
    </location>
</feature>
<gene>
    <name evidence="2" type="ORF">IFM46972_06791</name>
</gene>
<dbReference type="EMBL" id="BLKC01000048">
    <property type="protein sequence ID" value="GFF42205.1"/>
    <property type="molecule type" value="Genomic_DNA"/>
</dbReference>
<dbReference type="Proteomes" id="UP000465221">
    <property type="component" value="Unassembled WGS sequence"/>
</dbReference>
<feature type="region of interest" description="Disordered" evidence="1">
    <location>
        <begin position="1"/>
        <end position="50"/>
    </location>
</feature>
<feature type="region of interest" description="Disordered" evidence="1">
    <location>
        <begin position="206"/>
        <end position="225"/>
    </location>
</feature>
<feature type="compositionally biased region" description="Acidic residues" evidence="1">
    <location>
        <begin position="164"/>
        <end position="175"/>
    </location>
</feature>
<evidence type="ECO:0000313" key="2">
    <source>
        <dbReference type="EMBL" id="GFF42205.1"/>
    </source>
</evidence>
<comment type="caution">
    <text evidence="2">The sequence shown here is derived from an EMBL/GenBank/DDBJ whole genome shotgun (WGS) entry which is preliminary data.</text>
</comment>
<feature type="compositionally biased region" description="Basic and acidic residues" evidence="1">
    <location>
        <begin position="14"/>
        <end position="50"/>
    </location>
</feature>
<name>A0A8H3P2E3_9EURO</name>
<protein>
    <submittedName>
        <fullName evidence="2">Transcription initiation factor IIA subunit 2</fullName>
    </submittedName>
</protein>
<organism evidence="2 3">
    <name type="scientific">Aspergillus udagawae</name>
    <dbReference type="NCBI Taxonomy" id="91492"/>
    <lineage>
        <taxon>Eukaryota</taxon>
        <taxon>Fungi</taxon>
        <taxon>Dikarya</taxon>
        <taxon>Ascomycota</taxon>
        <taxon>Pezizomycotina</taxon>
        <taxon>Eurotiomycetes</taxon>
        <taxon>Eurotiomycetidae</taxon>
        <taxon>Eurotiales</taxon>
        <taxon>Aspergillaceae</taxon>
        <taxon>Aspergillus</taxon>
        <taxon>Aspergillus subgen. Fumigati</taxon>
    </lineage>
</organism>
<accession>A0A8H3P2E3</accession>
<feature type="compositionally biased region" description="Basic and acidic residues" evidence="1">
    <location>
        <begin position="149"/>
        <end position="163"/>
    </location>
</feature>
<evidence type="ECO:0000256" key="1">
    <source>
        <dbReference type="SAM" id="MobiDB-lite"/>
    </source>
</evidence>
<feature type="region of interest" description="Disordered" evidence="1">
    <location>
        <begin position="245"/>
        <end position="356"/>
    </location>
</feature>
<dbReference type="AlphaFoldDB" id="A0A8H3P2E3"/>